<dbReference type="RefSeq" id="WP_382051093.1">
    <property type="nucleotide sequence ID" value="NZ_JBHSKJ010000043.1"/>
</dbReference>
<evidence type="ECO:0000313" key="1">
    <source>
        <dbReference type="EMBL" id="MFC5150033.1"/>
    </source>
</evidence>
<dbReference type="InterPro" id="IPR045935">
    <property type="entry name" value="DUF6355"/>
</dbReference>
<dbReference type="Proteomes" id="UP001596222">
    <property type="component" value="Unassembled WGS sequence"/>
</dbReference>
<reference evidence="2" key="1">
    <citation type="journal article" date="2019" name="Int. J. Syst. Evol. Microbiol.">
        <title>The Global Catalogue of Microorganisms (GCM) 10K type strain sequencing project: providing services to taxonomists for standard genome sequencing and annotation.</title>
        <authorList>
            <consortium name="The Broad Institute Genomics Platform"/>
            <consortium name="The Broad Institute Genome Sequencing Center for Infectious Disease"/>
            <person name="Wu L."/>
            <person name="Ma J."/>
        </authorList>
    </citation>
    <scope>NUCLEOTIDE SEQUENCE [LARGE SCALE GENOMIC DNA]</scope>
    <source>
        <strain evidence="2">CGMCC 4.1641</strain>
    </source>
</reference>
<name>A0ABW0A8J2_9ACTN</name>
<keyword evidence="2" id="KW-1185">Reference proteome</keyword>
<proteinExistence type="predicted"/>
<dbReference type="EMBL" id="JBHSKJ010000043">
    <property type="protein sequence ID" value="MFC5150033.1"/>
    <property type="molecule type" value="Genomic_DNA"/>
</dbReference>
<evidence type="ECO:0000313" key="2">
    <source>
        <dbReference type="Proteomes" id="UP001596222"/>
    </source>
</evidence>
<dbReference type="Pfam" id="PF19882">
    <property type="entry name" value="DUF6355"/>
    <property type="match status" value="1"/>
</dbReference>
<comment type="caution">
    <text evidence="1">The sequence shown here is derived from an EMBL/GenBank/DDBJ whole genome shotgun (WGS) entry which is preliminary data.</text>
</comment>
<sequence>MAEGGEPERCGFYETATDAYYKYCPNSAQVRIKVHVGENEYEKCVGPGVTWLGSEYEIRGAWEVKGPCYGIAGVAIPEKLGVLPE</sequence>
<organism evidence="1 2">
    <name type="scientific">Streptomyces aureoversilis</name>
    <dbReference type="NCBI Taxonomy" id="67277"/>
    <lineage>
        <taxon>Bacteria</taxon>
        <taxon>Bacillati</taxon>
        <taxon>Actinomycetota</taxon>
        <taxon>Actinomycetes</taxon>
        <taxon>Kitasatosporales</taxon>
        <taxon>Streptomycetaceae</taxon>
        <taxon>Streptomyces</taxon>
    </lineage>
</organism>
<protein>
    <submittedName>
        <fullName evidence="1">DUF6355 family natural product biosynthesis protein</fullName>
    </submittedName>
</protein>
<accession>A0ABW0A8J2</accession>
<gene>
    <name evidence="1" type="ORF">ACFPP6_36015</name>
</gene>